<comment type="caution">
    <text evidence="6">The sequence shown here is derived from an EMBL/GenBank/DDBJ whole genome shotgun (WGS) entry which is preliminary data.</text>
</comment>
<organism evidence="6 7">
    <name type="scientific">Paenibacillus thalictri</name>
    <dbReference type="NCBI Taxonomy" id="2527873"/>
    <lineage>
        <taxon>Bacteria</taxon>
        <taxon>Bacillati</taxon>
        <taxon>Bacillota</taxon>
        <taxon>Bacilli</taxon>
        <taxon>Bacillales</taxon>
        <taxon>Paenibacillaceae</taxon>
        <taxon>Paenibacillus</taxon>
    </lineage>
</organism>
<evidence type="ECO:0000313" key="6">
    <source>
        <dbReference type="EMBL" id="TBL80452.1"/>
    </source>
</evidence>
<proteinExistence type="predicted"/>
<feature type="domain" description="HTH araC/xylS-type" evidence="5">
    <location>
        <begin position="660"/>
        <end position="759"/>
    </location>
</feature>
<evidence type="ECO:0000313" key="7">
    <source>
        <dbReference type="Proteomes" id="UP000293142"/>
    </source>
</evidence>
<evidence type="ECO:0000256" key="3">
    <source>
        <dbReference type="ARBA" id="ARBA00023163"/>
    </source>
</evidence>
<dbReference type="InterPro" id="IPR009057">
    <property type="entry name" value="Homeodomain-like_sf"/>
</dbReference>
<dbReference type="InterPro" id="IPR041522">
    <property type="entry name" value="CdaR_GGDEF"/>
</dbReference>
<feature type="transmembrane region" description="Helical" evidence="4">
    <location>
        <begin position="301"/>
        <end position="320"/>
    </location>
</feature>
<dbReference type="OrthoDB" id="368621at2"/>
<reference evidence="6 7" key="1">
    <citation type="submission" date="2019-02" db="EMBL/GenBank/DDBJ databases">
        <title>Paenibacillus sp. nov., isolated from surface-sterilized tissue of Thalictrum simplex L.</title>
        <authorList>
            <person name="Tuo L."/>
        </authorList>
    </citation>
    <scope>NUCLEOTIDE SEQUENCE [LARGE SCALE GENOMIC DNA]</scope>
    <source>
        <strain evidence="6 7">N2SHLJ1</strain>
    </source>
</reference>
<dbReference type="PROSITE" id="PS00041">
    <property type="entry name" value="HTH_ARAC_FAMILY_1"/>
    <property type="match status" value="1"/>
</dbReference>
<dbReference type="GO" id="GO:0003700">
    <property type="term" value="F:DNA-binding transcription factor activity"/>
    <property type="evidence" value="ECO:0007669"/>
    <property type="project" value="InterPro"/>
</dbReference>
<keyword evidence="4" id="KW-0812">Transmembrane</keyword>
<keyword evidence="1" id="KW-0805">Transcription regulation</keyword>
<accession>A0A4Q9DX88</accession>
<keyword evidence="7" id="KW-1185">Reference proteome</keyword>
<dbReference type="PANTHER" id="PTHR43280">
    <property type="entry name" value="ARAC-FAMILY TRANSCRIPTIONAL REGULATOR"/>
    <property type="match status" value="1"/>
</dbReference>
<dbReference type="Gene3D" id="1.10.10.60">
    <property type="entry name" value="Homeodomain-like"/>
    <property type="match status" value="2"/>
</dbReference>
<name>A0A4Q9DX88_9BACL</name>
<dbReference type="AlphaFoldDB" id="A0A4Q9DX88"/>
<dbReference type="Proteomes" id="UP000293142">
    <property type="component" value="Unassembled WGS sequence"/>
</dbReference>
<dbReference type="SUPFAM" id="SSF46689">
    <property type="entry name" value="Homeodomain-like"/>
    <property type="match status" value="1"/>
</dbReference>
<dbReference type="Pfam" id="PF17853">
    <property type="entry name" value="GGDEF_2"/>
    <property type="match status" value="1"/>
</dbReference>
<keyword evidence="3" id="KW-0804">Transcription</keyword>
<keyword evidence="4" id="KW-0472">Membrane</keyword>
<evidence type="ECO:0000256" key="4">
    <source>
        <dbReference type="SAM" id="Phobius"/>
    </source>
</evidence>
<dbReference type="PANTHER" id="PTHR43280:SF28">
    <property type="entry name" value="HTH-TYPE TRANSCRIPTIONAL ACTIVATOR RHAS"/>
    <property type="match status" value="1"/>
</dbReference>
<sequence>MIRRMNAATNSFILARYALPFFIILMMSLVVGIVTYDRTSSVLEEEVKYSNQVLLKQGMSVLDKRWESVDVFIRRITNDSKVTLLQLLPSPYNSANLYRLIEAQNRLKEYYTDNGLMTDYYIFFKNNGLVLNNEFNSPVGDFPDYVHYVDEKDDYMRSLLGTYYYRQVLPAKPVLLKGITQPVITYLHSFGYSNYSNATVMVFIDNREIVKLFDGLNISGGWAYIADKEGNIITSVTGKDAKQTLHPIHLPDKNGVVKQKIGNEELIITYVTSEYNGWTYVAAQPSHVVLSKINYIKKTTLVIFFIFLFIGAVIAGYAAYRNSKPVQAIVQTLSKIPAEPFHLGSNIFRTINNSISAIIETNQELNMKMEHQLPFLRASFFERLLRGQFRSGGEIEAVMQHVRLELKGGSYLVAVLTFPASIQEFIPSEIEHLTQKKFLIHETVSALMPKDLFLHDVEEDKIALLFAFQATDAGDIYAESGAKLNDIQQHIYRELGMVTFISAGNPYTQWMDISRSFAEAQQALVKGRHNRMVWFKDIQKSNNSYYYPENMELRLINMVRSGNEEDLARLLNELHQQNFVDRELPVMVLKVFLFDFFGTVLKIFEDTGHQGGFENAAELYAFTDTIENIEKHYISLKISLLTTCRHVHAQRSAKQMMWFQDILEFIDARYSDMGLCLAMLADRFSVSETYLSKYFKESTGINFSDYLENLRITQSKTLLLETHRPVGEIAAEVGYGSANTFGRAFKRVVGLSAMAFREAEKGKSKN</sequence>
<evidence type="ECO:0000256" key="2">
    <source>
        <dbReference type="ARBA" id="ARBA00023125"/>
    </source>
</evidence>
<dbReference type="GO" id="GO:0043565">
    <property type="term" value="F:sequence-specific DNA binding"/>
    <property type="evidence" value="ECO:0007669"/>
    <property type="project" value="InterPro"/>
</dbReference>
<evidence type="ECO:0000256" key="1">
    <source>
        <dbReference type="ARBA" id="ARBA00023015"/>
    </source>
</evidence>
<gene>
    <name evidence="6" type="ORF">EYB31_08540</name>
</gene>
<protein>
    <submittedName>
        <fullName evidence="6">AraC family transcriptional regulator</fullName>
    </submittedName>
</protein>
<dbReference type="InterPro" id="IPR018060">
    <property type="entry name" value="HTH_AraC"/>
</dbReference>
<dbReference type="Pfam" id="PF12833">
    <property type="entry name" value="HTH_18"/>
    <property type="match status" value="1"/>
</dbReference>
<evidence type="ECO:0000259" key="5">
    <source>
        <dbReference type="PROSITE" id="PS01124"/>
    </source>
</evidence>
<dbReference type="RefSeq" id="WP_131012865.1">
    <property type="nucleotide sequence ID" value="NZ_SIRE01000005.1"/>
</dbReference>
<dbReference type="SMART" id="SM00342">
    <property type="entry name" value="HTH_ARAC"/>
    <property type="match status" value="1"/>
</dbReference>
<feature type="transmembrane region" description="Helical" evidence="4">
    <location>
        <begin position="12"/>
        <end position="36"/>
    </location>
</feature>
<keyword evidence="2" id="KW-0238">DNA-binding</keyword>
<keyword evidence="4" id="KW-1133">Transmembrane helix</keyword>
<dbReference type="EMBL" id="SIRE01000005">
    <property type="protein sequence ID" value="TBL80452.1"/>
    <property type="molecule type" value="Genomic_DNA"/>
</dbReference>
<dbReference type="PROSITE" id="PS01124">
    <property type="entry name" value="HTH_ARAC_FAMILY_2"/>
    <property type="match status" value="1"/>
</dbReference>
<dbReference type="InterPro" id="IPR018062">
    <property type="entry name" value="HTH_AraC-typ_CS"/>
</dbReference>